<dbReference type="Proteomes" id="UP000636960">
    <property type="component" value="Unassembled WGS sequence"/>
</dbReference>
<dbReference type="AlphaFoldDB" id="A0A919K6H5"/>
<sequence length="88" mass="10143">MHGPRTAHRHRHRLRQDTDESGEEVGKRGPREGNLAKIHEDAFGREGRNPGDNLAQRRLRVRVEITSHTDVHKPLLRRCRDYDGTTGC</sequence>
<organism evidence="2 3">
    <name type="scientific">Paractinoplanes rishiriensis</name>
    <dbReference type="NCBI Taxonomy" id="1050105"/>
    <lineage>
        <taxon>Bacteria</taxon>
        <taxon>Bacillati</taxon>
        <taxon>Actinomycetota</taxon>
        <taxon>Actinomycetes</taxon>
        <taxon>Micromonosporales</taxon>
        <taxon>Micromonosporaceae</taxon>
        <taxon>Paractinoplanes</taxon>
    </lineage>
</organism>
<proteinExistence type="predicted"/>
<feature type="region of interest" description="Disordered" evidence="1">
    <location>
        <begin position="1"/>
        <end position="54"/>
    </location>
</feature>
<gene>
    <name evidence="2" type="ORF">Ari01nite_93010</name>
</gene>
<reference evidence="2" key="1">
    <citation type="submission" date="2021-01" db="EMBL/GenBank/DDBJ databases">
        <title>Whole genome shotgun sequence of Actinoplanes rishiriensis NBRC 108556.</title>
        <authorList>
            <person name="Komaki H."/>
            <person name="Tamura T."/>
        </authorList>
    </citation>
    <scope>NUCLEOTIDE SEQUENCE</scope>
    <source>
        <strain evidence="2">NBRC 108556</strain>
    </source>
</reference>
<keyword evidence="3" id="KW-1185">Reference proteome</keyword>
<name>A0A919K6H5_9ACTN</name>
<dbReference type="EMBL" id="BOMV01000113">
    <property type="protein sequence ID" value="GIF01837.1"/>
    <property type="molecule type" value="Genomic_DNA"/>
</dbReference>
<feature type="compositionally biased region" description="Basic residues" evidence="1">
    <location>
        <begin position="1"/>
        <end position="14"/>
    </location>
</feature>
<evidence type="ECO:0000313" key="3">
    <source>
        <dbReference type="Proteomes" id="UP000636960"/>
    </source>
</evidence>
<comment type="caution">
    <text evidence="2">The sequence shown here is derived from an EMBL/GenBank/DDBJ whole genome shotgun (WGS) entry which is preliminary data.</text>
</comment>
<protein>
    <submittedName>
        <fullName evidence="2">Uncharacterized protein</fullName>
    </submittedName>
</protein>
<evidence type="ECO:0000313" key="2">
    <source>
        <dbReference type="EMBL" id="GIF01837.1"/>
    </source>
</evidence>
<feature type="compositionally biased region" description="Basic and acidic residues" evidence="1">
    <location>
        <begin position="37"/>
        <end position="49"/>
    </location>
</feature>
<evidence type="ECO:0000256" key="1">
    <source>
        <dbReference type="SAM" id="MobiDB-lite"/>
    </source>
</evidence>
<accession>A0A919K6H5</accession>